<comment type="caution">
    <text evidence="6">The sequence shown here is derived from an EMBL/GenBank/DDBJ whole genome shotgun (WGS) entry which is preliminary data.</text>
</comment>
<reference evidence="6 7" key="1">
    <citation type="submission" date="2014-10" db="EMBL/GenBank/DDBJ databases">
        <title>Draft genome of anammox bacterium scalindua brodae, obtained using differential coverage binning of sequence data from two enrichment reactors.</title>
        <authorList>
            <person name="Speth D.R."/>
            <person name="Russ L."/>
            <person name="Kartal B."/>
            <person name="Op den Camp H.J."/>
            <person name="Dutilh B.E."/>
            <person name="Jetten M.S."/>
        </authorList>
    </citation>
    <scope>NUCLEOTIDE SEQUENCE [LARGE SCALE GENOMIC DNA]</scope>
    <source>
        <strain evidence="6">RU1</strain>
    </source>
</reference>
<dbReference type="GO" id="GO:0016740">
    <property type="term" value="F:transferase activity"/>
    <property type="evidence" value="ECO:0007669"/>
    <property type="project" value="UniProtKB-ARBA"/>
</dbReference>
<accession>A0A0B0EDB5</accession>
<feature type="transmembrane region" description="Helical" evidence="5">
    <location>
        <begin position="115"/>
        <end position="131"/>
    </location>
</feature>
<proteinExistence type="predicted"/>
<protein>
    <submittedName>
        <fullName evidence="6">Uncharacterized protein</fullName>
    </submittedName>
</protein>
<dbReference type="GO" id="GO:0012505">
    <property type="term" value="C:endomembrane system"/>
    <property type="evidence" value="ECO:0007669"/>
    <property type="project" value="UniProtKB-SubCell"/>
</dbReference>
<dbReference type="Pfam" id="PF04191">
    <property type="entry name" value="PEMT"/>
    <property type="match status" value="1"/>
</dbReference>
<keyword evidence="2 5" id="KW-0812">Transmembrane</keyword>
<dbReference type="PANTHER" id="PTHR12714:SF9">
    <property type="entry name" value="PROTEIN-S-ISOPRENYLCYSTEINE O-METHYLTRANSFERASE"/>
    <property type="match status" value="1"/>
</dbReference>
<sequence length="262" mass="30182">MKNNSMVENKILHRNRTGIFRQFMISAGNFLFRYRNMMFFVVGIILVFSTKPGFIFDSAFYDNCMDGVGFAIAISGQVLRALVIGKDYIKRGGRDKKITADRFVQGGIFSHSRNPLYFGNILIIIGMGIIYNSTWGYILSYSFFIFGYLAIVMAEEDFLGRKFGEEYEKYCNTVPRFIPRFSGIRNTLSSGSFDWLRFIRKEYNMMCIWVSSVVVLAMWEKIVHSGYDANKSVIQVLSLCLIPIVIFYCVTRYLKKTGKLST</sequence>
<keyword evidence="3 5" id="KW-1133">Transmembrane helix</keyword>
<evidence type="ECO:0000313" key="7">
    <source>
        <dbReference type="Proteomes" id="UP000030652"/>
    </source>
</evidence>
<evidence type="ECO:0000256" key="3">
    <source>
        <dbReference type="ARBA" id="ARBA00022989"/>
    </source>
</evidence>
<name>A0A0B0EDB5_9BACT</name>
<dbReference type="AlphaFoldDB" id="A0A0B0EDB5"/>
<keyword evidence="4 5" id="KW-0472">Membrane</keyword>
<feature type="transmembrane region" description="Helical" evidence="5">
    <location>
        <begin position="68"/>
        <end position="89"/>
    </location>
</feature>
<feature type="transmembrane region" description="Helical" evidence="5">
    <location>
        <begin position="37"/>
        <end position="56"/>
    </location>
</feature>
<dbReference type="PANTHER" id="PTHR12714">
    <property type="entry name" value="PROTEIN-S ISOPRENYLCYSTEINE O-METHYLTRANSFERASE"/>
    <property type="match status" value="1"/>
</dbReference>
<dbReference type="Proteomes" id="UP000030652">
    <property type="component" value="Unassembled WGS sequence"/>
</dbReference>
<evidence type="ECO:0000256" key="2">
    <source>
        <dbReference type="ARBA" id="ARBA00022692"/>
    </source>
</evidence>
<dbReference type="Gene3D" id="1.20.120.1630">
    <property type="match status" value="1"/>
</dbReference>
<feature type="transmembrane region" description="Helical" evidence="5">
    <location>
        <begin position="137"/>
        <end position="154"/>
    </location>
</feature>
<evidence type="ECO:0000256" key="1">
    <source>
        <dbReference type="ARBA" id="ARBA00004127"/>
    </source>
</evidence>
<gene>
    <name evidence="6" type="ORF">SCABRO_03073</name>
</gene>
<dbReference type="InterPro" id="IPR007318">
    <property type="entry name" value="Phopholipid_MeTrfase"/>
</dbReference>
<evidence type="ECO:0000256" key="5">
    <source>
        <dbReference type="SAM" id="Phobius"/>
    </source>
</evidence>
<evidence type="ECO:0000313" key="6">
    <source>
        <dbReference type="EMBL" id="KHE91222.1"/>
    </source>
</evidence>
<evidence type="ECO:0000256" key="4">
    <source>
        <dbReference type="ARBA" id="ARBA00023136"/>
    </source>
</evidence>
<dbReference type="EMBL" id="JRYO01000214">
    <property type="protein sequence ID" value="KHE91222.1"/>
    <property type="molecule type" value="Genomic_DNA"/>
</dbReference>
<organism evidence="6 7">
    <name type="scientific">Candidatus Scalindua brodae</name>
    <dbReference type="NCBI Taxonomy" id="237368"/>
    <lineage>
        <taxon>Bacteria</taxon>
        <taxon>Pseudomonadati</taxon>
        <taxon>Planctomycetota</taxon>
        <taxon>Candidatus Brocadiia</taxon>
        <taxon>Candidatus Brocadiales</taxon>
        <taxon>Candidatus Scalinduaceae</taxon>
        <taxon>Candidatus Scalindua</taxon>
    </lineage>
</organism>
<dbReference type="eggNOG" id="COG2020">
    <property type="taxonomic scope" value="Bacteria"/>
</dbReference>
<feature type="transmembrane region" description="Helical" evidence="5">
    <location>
        <begin position="232"/>
        <end position="250"/>
    </location>
</feature>
<comment type="subcellular location">
    <subcellularLocation>
        <location evidence="1">Endomembrane system</location>
        <topology evidence="1">Multi-pass membrane protein</topology>
    </subcellularLocation>
</comment>
<feature type="transmembrane region" description="Helical" evidence="5">
    <location>
        <begin position="203"/>
        <end position="220"/>
    </location>
</feature>